<gene>
    <name evidence="4" type="ORF">OSB1V03_LOCUS8013</name>
</gene>
<evidence type="ECO:0000313" key="5">
    <source>
        <dbReference type="Proteomes" id="UP000759131"/>
    </source>
</evidence>
<keyword evidence="5" id="KW-1185">Reference proteome</keyword>
<keyword evidence="2" id="KW-0131">Cell cycle</keyword>
<evidence type="ECO:0000256" key="1">
    <source>
        <dbReference type="ARBA" id="ARBA00023043"/>
    </source>
</evidence>
<accession>A0A7R9Q0Y3</accession>
<name>A0A7R9Q0Y3_9ACAR</name>
<dbReference type="PANTHER" id="PTHR12349:SF4">
    <property type="entry name" value="ANKYRIN REPEAT AND LEM DOMAIN-CONTAINING PROTEIN 2"/>
    <property type="match status" value="1"/>
</dbReference>
<dbReference type="PANTHER" id="PTHR12349">
    <property type="entry name" value="ANKYRIN REPEAT AND LEM DOMAIN-CONTAINING PROTEIN 2"/>
    <property type="match status" value="1"/>
</dbReference>
<sequence length="324" mass="36958">MMSNNDNMTSDAHVFYGVSLPVDVIHTIDIKLVFDDKKDVLEAIKSHKGSRFKAFNNVDDAIEFSKHAIKPETSSCDPNKDNKNIEKSLSPFSGLHPRELTKLRKAIESDDYETVDQLIWSNPRFLVSSGDTPAILHEAFRYNACHIAAKTNRYRVLELILNTVSDNKFMKLLFPFDTNEVTQSRINFLLDLYLNTPEKGTSKMAQVGEPVKGMVGDRNVSALAGPMSPKQADQLFQSLKSPRRCTPIERRIRLTDSRKGLERVARNLCKDMNIIWAEFWPFLNTRIDLTSDEGLNLLEKHLCHIYYVCVGQPLVSTVDTLYRF</sequence>
<proteinExistence type="predicted"/>
<reference evidence="4" key="1">
    <citation type="submission" date="2020-11" db="EMBL/GenBank/DDBJ databases">
        <authorList>
            <person name="Tran Van P."/>
        </authorList>
    </citation>
    <scope>NUCLEOTIDE SEQUENCE</scope>
</reference>
<evidence type="ECO:0000259" key="3">
    <source>
        <dbReference type="Pfam" id="PF24567"/>
    </source>
</evidence>
<dbReference type="OrthoDB" id="7446186at2759"/>
<dbReference type="Proteomes" id="UP000759131">
    <property type="component" value="Unassembled WGS sequence"/>
</dbReference>
<evidence type="ECO:0000313" key="4">
    <source>
        <dbReference type="EMBL" id="CAD7627587.1"/>
    </source>
</evidence>
<dbReference type="EMBL" id="OC859442">
    <property type="protein sequence ID" value="CAD7627587.1"/>
    <property type="molecule type" value="Genomic_DNA"/>
</dbReference>
<keyword evidence="1" id="KW-0040">ANK repeat</keyword>
<dbReference type="InterPro" id="IPR056237">
    <property type="entry name" value="ANKLE2_3rd"/>
</dbReference>
<dbReference type="EMBL" id="CAJPIZ010004867">
    <property type="protein sequence ID" value="CAG2108017.1"/>
    <property type="molecule type" value="Genomic_DNA"/>
</dbReference>
<evidence type="ECO:0000256" key="2">
    <source>
        <dbReference type="ARBA" id="ARBA00023306"/>
    </source>
</evidence>
<feature type="domain" description="ANKLE2 third alpha/beta" evidence="3">
    <location>
        <begin position="206"/>
        <end position="279"/>
    </location>
</feature>
<dbReference type="Pfam" id="PF24567">
    <property type="entry name" value="ANKLE2_3rd"/>
    <property type="match status" value="1"/>
</dbReference>
<organism evidence="4">
    <name type="scientific">Medioppia subpectinata</name>
    <dbReference type="NCBI Taxonomy" id="1979941"/>
    <lineage>
        <taxon>Eukaryota</taxon>
        <taxon>Metazoa</taxon>
        <taxon>Ecdysozoa</taxon>
        <taxon>Arthropoda</taxon>
        <taxon>Chelicerata</taxon>
        <taxon>Arachnida</taxon>
        <taxon>Acari</taxon>
        <taxon>Acariformes</taxon>
        <taxon>Sarcoptiformes</taxon>
        <taxon>Oribatida</taxon>
        <taxon>Brachypylina</taxon>
        <taxon>Oppioidea</taxon>
        <taxon>Oppiidae</taxon>
        <taxon>Medioppia</taxon>
    </lineage>
</organism>
<dbReference type="AlphaFoldDB" id="A0A7R9Q0Y3"/>
<protein>
    <recommendedName>
        <fullName evidence="3">ANKLE2 third alpha/beta domain-containing protein</fullName>
    </recommendedName>
</protein>